<proteinExistence type="predicted"/>
<dbReference type="GO" id="GO:0005634">
    <property type="term" value="C:nucleus"/>
    <property type="evidence" value="ECO:0007669"/>
    <property type="project" value="UniProtKB-SubCell"/>
</dbReference>
<keyword evidence="1" id="KW-0677">Repeat</keyword>
<dbReference type="GO" id="GO:0005737">
    <property type="term" value="C:cytoplasm"/>
    <property type="evidence" value="ECO:0007669"/>
    <property type="project" value="UniProtKB-SubCell"/>
</dbReference>
<comment type="function">
    <text evidence="3">Component of the cleavage factor IA (CFIA) complex, which is involved in the endonucleolytic cleavage during polyadenylation-dependent pre-mRNA 3'-end formation.</text>
</comment>
<dbReference type="Gene3D" id="1.25.40.1040">
    <property type="match status" value="1"/>
</dbReference>
<evidence type="ECO:0000256" key="4">
    <source>
        <dbReference type="SAM" id="MobiDB-lite"/>
    </source>
</evidence>
<organism evidence="6 7">
    <name type="scientific">Steccherinum ochraceum</name>
    <dbReference type="NCBI Taxonomy" id="92696"/>
    <lineage>
        <taxon>Eukaryota</taxon>
        <taxon>Fungi</taxon>
        <taxon>Dikarya</taxon>
        <taxon>Basidiomycota</taxon>
        <taxon>Agaricomycotina</taxon>
        <taxon>Agaricomycetes</taxon>
        <taxon>Polyporales</taxon>
        <taxon>Steccherinaceae</taxon>
        <taxon>Steccherinum</taxon>
    </lineage>
</organism>
<dbReference type="STRING" id="92696.A0A4R0RLD0"/>
<evidence type="ECO:0000256" key="1">
    <source>
        <dbReference type="ARBA" id="ARBA00022737"/>
    </source>
</evidence>
<dbReference type="PANTHER" id="PTHR19980:SF0">
    <property type="entry name" value="CLEAVAGE STIMULATION FACTOR SUBUNIT 3"/>
    <property type="match status" value="1"/>
</dbReference>
<feature type="compositionally biased region" description="Low complexity" evidence="4">
    <location>
        <begin position="689"/>
        <end position="730"/>
    </location>
</feature>
<dbReference type="InterPro" id="IPR008847">
    <property type="entry name" value="Suf"/>
</dbReference>
<dbReference type="OrthoDB" id="26282at2759"/>
<dbReference type="InterPro" id="IPR011990">
    <property type="entry name" value="TPR-like_helical_dom_sf"/>
</dbReference>
<protein>
    <recommendedName>
        <fullName evidence="3">mRNA 3'-end-processing protein RNA14</fullName>
    </recommendedName>
</protein>
<sequence>MLSESNPAPQSAVASTSSHAASARVGGDESVQNTDANDKTPPLEDDNEDLARTSQDTDLYDLPGLSPQASQDQEPACTTPQSRLSALQARTRERPNDASCWIELISHVKTLEDHDKTSESYDALLQVFPNTPSVQLAYLNDVLESSNTGKNKAVAQLFNRFLKTSPFVELWKYYLAHVRKLNPNTAARSTVRSAYEFALNYVGHDQDSDEIWRDYIQFLKAGEAPTTFDESQKMDAIRKAYQRAIQTPMASVQKLWDEYSDFEKKLNPQLAKKFLSDHQPSMMKAQKAYNALHAHTASIFPVSSADGQHIVLPMPPTFTSGEKQLMTKWRQYLKWEESNPLEFSDKERARLHARVQAAYRKAVVRMRYYPEIWYMAYVWASSVSNDATLSEAKRKEKREEAVSYLKGGIAANTASFVLNFAYAELLEEAQDFKEVHNVYQKFIGVLASELNDVANATDSGSSSQILAANTSQSSANTSQSTSQSVPPSSADTSLSSQSQYSEAGASPENRELKNRQTEYSLVWSMYMRFARRAESQRAARDVFAKARKDKWVSWEVYEAAALMEYHCTKTTETSMRIFERALEKFPTEEELAVRYLGFLISINDDSNARALFEKVITKFSPERAKTIWDRWARYEYQYGTLQAAKELEKRIAEAYPNDPPIKRFADRHKYLNIDTIAVRDLGFRFNRGPSTSQPSTQNQSQSQSQPSSQEVPSTNNSQDTSSSQRSHASALTKRPSAVLESGRESPAKRHKAGVGGASEDRKFTQTI</sequence>
<dbReference type="Pfam" id="PF05843">
    <property type="entry name" value="Suf"/>
    <property type="match status" value="1"/>
</dbReference>
<evidence type="ECO:0000256" key="3">
    <source>
        <dbReference type="RuleBase" id="RU369035"/>
    </source>
</evidence>
<dbReference type="SMART" id="SM00386">
    <property type="entry name" value="HAT"/>
    <property type="match status" value="7"/>
</dbReference>
<dbReference type="EMBL" id="RWJN01000068">
    <property type="protein sequence ID" value="TCD68366.1"/>
    <property type="molecule type" value="Genomic_DNA"/>
</dbReference>
<name>A0A4R0RLD0_9APHY</name>
<feature type="region of interest" description="Disordered" evidence="4">
    <location>
        <begin position="464"/>
        <end position="511"/>
    </location>
</feature>
<evidence type="ECO:0000259" key="5">
    <source>
        <dbReference type="Pfam" id="PF05843"/>
    </source>
</evidence>
<comment type="caution">
    <text evidence="6">The sequence shown here is derived from an EMBL/GenBank/DDBJ whole genome shotgun (WGS) entry which is preliminary data.</text>
</comment>
<gene>
    <name evidence="6" type="primary">RNA14_2</name>
    <name evidence="6" type="ORF">EIP91_010875</name>
</gene>
<feature type="compositionally biased region" description="Low complexity" evidence="4">
    <location>
        <begin position="467"/>
        <end position="501"/>
    </location>
</feature>
<reference evidence="6 7" key="1">
    <citation type="submission" date="2018-11" db="EMBL/GenBank/DDBJ databases">
        <title>Genome assembly of Steccherinum ochraceum LE-BIN_3174, the white-rot fungus of the Steccherinaceae family (The Residual Polyporoid clade, Polyporales, Basidiomycota).</title>
        <authorList>
            <person name="Fedorova T.V."/>
            <person name="Glazunova O.A."/>
            <person name="Landesman E.O."/>
            <person name="Moiseenko K.V."/>
            <person name="Psurtseva N.V."/>
            <person name="Savinova O.S."/>
            <person name="Shakhova N.V."/>
            <person name="Tyazhelova T.V."/>
            <person name="Vasina D.V."/>
        </authorList>
    </citation>
    <scope>NUCLEOTIDE SEQUENCE [LARGE SCALE GENOMIC DNA]</scope>
    <source>
        <strain evidence="6 7">LE-BIN_3174</strain>
    </source>
</reference>
<keyword evidence="7" id="KW-1185">Reference proteome</keyword>
<feature type="region of interest" description="Disordered" evidence="4">
    <location>
        <begin position="1"/>
        <end position="83"/>
    </location>
</feature>
<keyword evidence="3" id="KW-0963">Cytoplasm</keyword>
<dbReference type="PANTHER" id="PTHR19980">
    <property type="entry name" value="RNA CLEAVAGE STIMULATION FACTOR"/>
    <property type="match status" value="1"/>
</dbReference>
<dbReference type="GO" id="GO:0003729">
    <property type="term" value="F:mRNA binding"/>
    <property type="evidence" value="ECO:0007669"/>
    <property type="project" value="TreeGrafter"/>
</dbReference>
<evidence type="ECO:0000313" key="6">
    <source>
        <dbReference type="EMBL" id="TCD68366.1"/>
    </source>
</evidence>
<feature type="domain" description="Suppressor of forked" evidence="5">
    <location>
        <begin position="85"/>
        <end position="680"/>
    </location>
</feature>
<dbReference type="AlphaFoldDB" id="A0A4R0RLD0"/>
<dbReference type="InterPro" id="IPR045243">
    <property type="entry name" value="Rna14-like"/>
</dbReference>
<feature type="compositionally biased region" description="Polar residues" evidence="4">
    <location>
        <begin position="67"/>
        <end position="83"/>
    </location>
</feature>
<evidence type="ECO:0000313" key="7">
    <source>
        <dbReference type="Proteomes" id="UP000292702"/>
    </source>
</evidence>
<feature type="compositionally biased region" description="Basic and acidic residues" evidence="4">
    <location>
        <begin position="758"/>
        <end position="767"/>
    </location>
</feature>
<comment type="subcellular location">
    <subcellularLocation>
        <location evidence="3">Nucleus</location>
    </subcellularLocation>
    <subcellularLocation>
        <location evidence="3">Cytoplasm</location>
    </subcellularLocation>
    <text evidence="3">Nucleus and/or cytoplasm.</text>
</comment>
<dbReference type="Proteomes" id="UP000292702">
    <property type="component" value="Unassembled WGS sequence"/>
</dbReference>
<dbReference type="SUPFAM" id="SSF48452">
    <property type="entry name" value="TPR-like"/>
    <property type="match status" value="2"/>
</dbReference>
<keyword evidence="2 3" id="KW-0539">Nucleus</keyword>
<evidence type="ECO:0000256" key="2">
    <source>
        <dbReference type="ARBA" id="ARBA00023242"/>
    </source>
</evidence>
<dbReference type="GO" id="GO:0180010">
    <property type="term" value="P:co-transcriptional mRNA 3'-end processing, cleavage and polyadenylation pathway"/>
    <property type="evidence" value="ECO:0007669"/>
    <property type="project" value="UniProtKB-UniRule"/>
</dbReference>
<feature type="region of interest" description="Disordered" evidence="4">
    <location>
        <begin position="684"/>
        <end position="767"/>
    </location>
</feature>
<accession>A0A4R0RLD0</accession>
<keyword evidence="3" id="KW-0507">mRNA processing</keyword>
<dbReference type="InterPro" id="IPR003107">
    <property type="entry name" value="HAT"/>
</dbReference>
<feature type="compositionally biased region" description="Low complexity" evidence="4">
    <location>
        <begin position="11"/>
        <end position="23"/>
    </location>
</feature>